<feature type="domain" description="Glycerol-3-phosphate dehydrogenase NAD-dependent N-terminal" evidence="18">
    <location>
        <begin position="2"/>
        <end position="162"/>
    </location>
</feature>
<dbReference type="SUPFAM" id="SSF51735">
    <property type="entry name" value="NAD(P)-binding Rossmann-fold domains"/>
    <property type="match status" value="1"/>
</dbReference>
<organism evidence="20 21">
    <name type="scientific">Eiseniibacteriota bacterium</name>
    <dbReference type="NCBI Taxonomy" id="2212470"/>
    <lineage>
        <taxon>Bacteria</taxon>
        <taxon>Candidatus Eiseniibacteriota</taxon>
    </lineage>
</organism>
<evidence type="ECO:0000256" key="13">
    <source>
        <dbReference type="HAMAP-Rule" id="MF_00394"/>
    </source>
</evidence>
<feature type="binding site" evidence="16">
    <location>
        <position position="259"/>
    </location>
    <ligand>
        <name>NAD(+)</name>
        <dbReference type="ChEBI" id="CHEBI:57540"/>
    </ligand>
</feature>
<evidence type="ECO:0000256" key="6">
    <source>
        <dbReference type="ARBA" id="ARBA00023098"/>
    </source>
</evidence>
<comment type="subcellular location">
    <subcellularLocation>
        <location evidence="13">Cytoplasm</location>
    </subcellularLocation>
</comment>
<comment type="catalytic activity">
    <reaction evidence="9">
        <text>sn-glycerol 3-phosphate + NADP(+) = dihydroxyacetone phosphate + NADPH + H(+)</text>
        <dbReference type="Rhea" id="RHEA:11096"/>
        <dbReference type="ChEBI" id="CHEBI:15378"/>
        <dbReference type="ChEBI" id="CHEBI:57597"/>
        <dbReference type="ChEBI" id="CHEBI:57642"/>
        <dbReference type="ChEBI" id="CHEBI:57783"/>
        <dbReference type="ChEBI" id="CHEBI:58349"/>
        <dbReference type="EC" id="1.1.1.94"/>
    </reaction>
    <physiologicalReaction direction="right-to-left" evidence="9">
        <dbReference type="Rhea" id="RHEA:11098"/>
    </physiologicalReaction>
</comment>
<feature type="binding site" evidence="13">
    <location>
        <position position="109"/>
    </location>
    <ligand>
        <name>NADPH</name>
        <dbReference type="ChEBI" id="CHEBI:57783"/>
    </ligand>
</feature>
<dbReference type="SUPFAM" id="SSF48179">
    <property type="entry name" value="6-phosphogluconate dehydrogenase C-terminal domain-like"/>
    <property type="match status" value="1"/>
</dbReference>
<proteinExistence type="inferred from homology"/>
<feature type="binding site" evidence="13">
    <location>
        <position position="285"/>
    </location>
    <ligand>
        <name>NADPH</name>
        <dbReference type="ChEBI" id="CHEBI:57783"/>
    </ligand>
</feature>
<comment type="catalytic activity">
    <reaction evidence="13">
        <text>sn-glycerol 3-phosphate + NAD(+) = dihydroxyacetone phosphate + NADH + H(+)</text>
        <dbReference type="Rhea" id="RHEA:11092"/>
        <dbReference type="ChEBI" id="CHEBI:15378"/>
        <dbReference type="ChEBI" id="CHEBI:57540"/>
        <dbReference type="ChEBI" id="CHEBI:57597"/>
        <dbReference type="ChEBI" id="CHEBI:57642"/>
        <dbReference type="ChEBI" id="CHEBI:57945"/>
        <dbReference type="EC" id="1.1.1.94"/>
    </reaction>
</comment>
<dbReference type="Pfam" id="PF01210">
    <property type="entry name" value="NAD_Gly3P_dh_N"/>
    <property type="match status" value="1"/>
</dbReference>
<feature type="binding site" evidence="13">
    <location>
        <position position="11"/>
    </location>
    <ligand>
        <name>NADPH</name>
        <dbReference type="ChEBI" id="CHEBI:57783"/>
    </ligand>
</feature>
<dbReference type="GO" id="GO:0141153">
    <property type="term" value="F:glycerol-3-phosphate dehydrogenase (NADP+) activity"/>
    <property type="evidence" value="ECO:0007669"/>
    <property type="project" value="RHEA"/>
</dbReference>
<dbReference type="NCBIfam" id="NF000942">
    <property type="entry name" value="PRK00094.1-4"/>
    <property type="match status" value="1"/>
</dbReference>
<comment type="function">
    <text evidence="13">Catalyzes the reduction of the glycolytic intermediate dihydroxyacetone phosphate (DHAP) to sn-glycerol 3-phosphate (G3P), the key precursor for phospholipid synthesis.</text>
</comment>
<evidence type="ECO:0000256" key="10">
    <source>
        <dbReference type="ARBA" id="ARBA00066687"/>
    </source>
</evidence>
<feature type="active site" description="Proton acceptor" evidence="13 14">
    <location>
        <position position="195"/>
    </location>
</feature>
<evidence type="ECO:0000256" key="2">
    <source>
        <dbReference type="ARBA" id="ARBA00022516"/>
    </source>
</evidence>
<feature type="binding site" evidence="13">
    <location>
        <position position="109"/>
    </location>
    <ligand>
        <name>sn-glycerol 3-phosphate</name>
        <dbReference type="ChEBI" id="CHEBI:57597"/>
    </ligand>
</feature>
<protein>
    <recommendedName>
        <fullName evidence="11 13">Glycerol-3-phosphate dehydrogenase [NAD(P)+]</fullName>
        <ecNumber evidence="10 13">1.1.1.94</ecNumber>
    </recommendedName>
    <alternativeName>
        <fullName evidence="13">NAD(P)(+)-dependent glycerol-3-phosphate dehydrogenase</fullName>
    </alternativeName>
    <alternativeName>
        <fullName evidence="12 13">NAD(P)H-dependent dihydroxyacetone-phosphate reductase</fullName>
    </alternativeName>
</protein>
<dbReference type="InterPro" id="IPR006168">
    <property type="entry name" value="G3P_DH_NAD-dep"/>
</dbReference>
<comment type="caution">
    <text evidence="13">Lacks conserved residue(s) required for the propagation of feature annotation.</text>
</comment>
<evidence type="ECO:0000259" key="18">
    <source>
        <dbReference type="Pfam" id="PF01210"/>
    </source>
</evidence>
<feature type="binding site" evidence="13">
    <location>
        <position position="140"/>
    </location>
    <ligand>
        <name>sn-glycerol 3-phosphate</name>
        <dbReference type="ChEBI" id="CHEBI:57597"/>
    </ligand>
</feature>
<keyword evidence="2 13" id="KW-0444">Lipid biosynthesis</keyword>
<dbReference type="InterPro" id="IPR036291">
    <property type="entry name" value="NAD(P)-bd_dom_sf"/>
</dbReference>
<accession>A0A538TN03</accession>
<evidence type="ECO:0000256" key="11">
    <source>
        <dbReference type="ARBA" id="ARBA00069372"/>
    </source>
</evidence>
<dbReference type="InterPro" id="IPR013328">
    <property type="entry name" value="6PGD_dom2"/>
</dbReference>
<evidence type="ECO:0000313" key="20">
    <source>
        <dbReference type="EMBL" id="TMQ65006.1"/>
    </source>
</evidence>
<dbReference type="Proteomes" id="UP000317691">
    <property type="component" value="Unassembled WGS sequence"/>
</dbReference>
<dbReference type="InterPro" id="IPR006109">
    <property type="entry name" value="G3P_DH_NAD-dep_C"/>
</dbReference>
<gene>
    <name evidence="13" type="primary">gpsA</name>
    <name evidence="20" type="ORF">E6K79_05780</name>
</gene>
<feature type="binding site" evidence="16">
    <location>
        <begin position="7"/>
        <end position="12"/>
    </location>
    <ligand>
        <name>NAD(+)</name>
        <dbReference type="ChEBI" id="CHEBI:57540"/>
    </ligand>
</feature>
<dbReference type="Gene3D" id="1.10.1040.10">
    <property type="entry name" value="N-(1-d-carboxylethyl)-l-norvaline Dehydrogenase, domain 2"/>
    <property type="match status" value="1"/>
</dbReference>
<evidence type="ECO:0000256" key="3">
    <source>
        <dbReference type="ARBA" id="ARBA00022857"/>
    </source>
</evidence>
<dbReference type="EMBL" id="VBOZ01000015">
    <property type="protein sequence ID" value="TMQ65006.1"/>
    <property type="molecule type" value="Genomic_DNA"/>
</dbReference>
<dbReference type="HAMAP" id="MF_00394">
    <property type="entry name" value="NAD_Glyc3P_dehydrog"/>
    <property type="match status" value="1"/>
</dbReference>
<dbReference type="InterPro" id="IPR008927">
    <property type="entry name" value="6-PGluconate_DH-like_C_sf"/>
</dbReference>
<reference evidence="20 21" key="1">
    <citation type="journal article" date="2019" name="Nat. Microbiol.">
        <title>Mediterranean grassland soil C-N compound turnover is dependent on rainfall and depth, and is mediated by genomically divergent microorganisms.</title>
        <authorList>
            <person name="Diamond S."/>
            <person name="Andeer P.F."/>
            <person name="Li Z."/>
            <person name="Crits-Christoph A."/>
            <person name="Burstein D."/>
            <person name="Anantharaman K."/>
            <person name="Lane K.R."/>
            <person name="Thomas B.C."/>
            <person name="Pan C."/>
            <person name="Northen T.R."/>
            <person name="Banfield J.F."/>
        </authorList>
    </citation>
    <scope>NUCLEOTIDE SEQUENCE [LARGE SCALE GENOMIC DNA]</scope>
    <source>
        <strain evidence="20">WS_9</strain>
    </source>
</reference>
<keyword evidence="4 13" id="KW-0560">Oxidoreductase</keyword>
<feature type="binding site" evidence="13">
    <location>
        <position position="260"/>
    </location>
    <ligand>
        <name>sn-glycerol 3-phosphate</name>
        <dbReference type="ChEBI" id="CHEBI:57597"/>
    </ligand>
</feature>
<dbReference type="GO" id="GO:0005829">
    <property type="term" value="C:cytosol"/>
    <property type="evidence" value="ECO:0007669"/>
    <property type="project" value="TreeGrafter"/>
</dbReference>
<keyword evidence="13" id="KW-0547">Nucleotide-binding</keyword>
<feature type="binding site" evidence="15">
    <location>
        <begin position="259"/>
        <end position="260"/>
    </location>
    <ligand>
        <name>substrate</name>
    </ligand>
</feature>
<dbReference type="GO" id="GO:0005975">
    <property type="term" value="P:carbohydrate metabolic process"/>
    <property type="evidence" value="ECO:0007669"/>
    <property type="project" value="InterPro"/>
</dbReference>
<evidence type="ECO:0000256" key="12">
    <source>
        <dbReference type="ARBA" id="ARBA00080511"/>
    </source>
</evidence>
<feature type="binding site" evidence="13">
    <location>
        <position position="259"/>
    </location>
    <ligand>
        <name>NADPH</name>
        <dbReference type="ChEBI" id="CHEBI:57783"/>
    </ligand>
</feature>
<dbReference type="Pfam" id="PF07479">
    <property type="entry name" value="NAD_Gly3P_dh_C"/>
    <property type="match status" value="1"/>
</dbReference>
<evidence type="ECO:0000259" key="19">
    <source>
        <dbReference type="Pfam" id="PF07479"/>
    </source>
</evidence>
<dbReference type="AlphaFoldDB" id="A0A538TN03"/>
<dbReference type="GO" id="GO:0141152">
    <property type="term" value="F:glycerol-3-phosphate dehydrogenase (NAD+) activity"/>
    <property type="evidence" value="ECO:0007669"/>
    <property type="project" value="RHEA"/>
</dbReference>
<keyword evidence="7 13" id="KW-0594">Phospholipid biosynthesis</keyword>
<sequence>MKIGVIGGGGWGTALSIVLESRGHAVRLWVFEADLAEQMRRTRSNDRFLPDVRIPDAIEITSTLPDAAADADVLLFVTPSHALRATATRLAAEAEKSLKGVKWVTVATKGLETKTLRRMSEVLAETLPKGLGERVVVLAGPSHAEEVARRVPTLIVAASESAPLAANAQETFSTDWLRIYTNDDVIGVEIGVALKNVIAIASGIADGLGFGDSTRAALMTRGLAEISRLGEVLGARRETFAGLAGMGDLIATATSRHSRNRRLGEAIGRGATLKEALASSPMVVEGVGTAEAAVNLARRHGVELPIVEQVHAILYEGKSAKTAMRELLTRDLKPEAGTLSRR</sequence>
<keyword evidence="6 13" id="KW-0443">Lipid metabolism</keyword>
<feature type="binding site" evidence="13">
    <location>
        <position position="258"/>
    </location>
    <ligand>
        <name>sn-glycerol 3-phosphate</name>
        <dbReference type="ChEBI" id="CHEBI:57597"/>
    </ligand>
</feature>
<feature type="binding site" evidence="16">
    <location>
        <position position="31"/>
    </location>
    <ligand>
        <name>NAD(+)</name>
        <dbReference type="ChEBI" id="CHEBI:57540"/>
    </ligand>
</feature>
<keyword evidence="13" id="KW-0963">Cytoplasm</keyword>
<keyword evidence="8 13" id="KW-1208">Phospholipid metabolism</keyword>
<feature type="binding site" evidence="13">
    <location>
        <position position="144"/>
    </location>
    <ligand>
        <name>NADPH</name>
        <dbReference type="ChEBI" id="CHEBI:57783"/>
    </ligand>
</feature>
<evidence type="ECO:0000256" key="15">
    <source>
        <dbReference type="PIRSR" id="PIRSR000114-2"/>
    </source>
</evidence>
<dbReference type="GO" id="GO:0006650">
    <property type="term" value="P:glycerophospholipid metabolic process"/>
    <property type="evidence" value="ECO:0007669"/>
    <property type="project" value="UniProtKB-UniRule"/>
</dbReference>
<feature type="binding site" evidence="13">
    <location>
        <position position="142"/>
    </location>
    <ligand>
        <name>sn-glycerol 3-phosphate</name>
        <dbReference type="ChEBI" id="CHEBI:57597"/>
    </ligand>
</feature>
<evidence type="ECO:0000256" key="17">
    <source>
        <dbReference type="RuleBase" id="RU000437"/>
    </source>
</evidence>
<evidence type="ECO:0000256" key="4">
    <source>
        <dbReference type="ARBA" id="ARBA00023002"/>
    </source>
</evidence>
<evidence type="ECO:0000256" key="5">
    <source>
        <dbReference type="ARBA" id="ARBA00023027"/>
    </source>
</evidence>
<comment type="caution">
    <text evidence="20">The sequence shown here is derived from an EMBL/GenBank/DDBJ whole genome shotgun (WGS) entry which is preliminary data.</text>
</comment>
<feature type="binding site" evidence="16">
    <location>
        <position position="144"/>
    </location>
    <ligand>
        <name>NAD(+)</name>
        <dbReference type="ChEBI" id="CHEBI:57540"/>
    </ligand>
</feature>
<feature type="binding site" evidence="15">
    <location>
        <position position="109"/>
    </location>
    <ligand>
        <name>substrate</name>
    </ligand>
</feature>
<dbReference type="FunFam" id="1.10.1040.10:FF:000001">
    <property type="entry name" value="Glycerol-3-phosphate dehydrogenase [NAD(P)+]"/>
    <property type="match status" value="1"/>
</dbReference>
<keyword evidence="3 13" id="KW-0521">NADP</keyword>
<feature type="binding site" evidence="13">
    <location>
        <position position="195"/>
    </location>
    <ligand>
        <name>sn-glycerol 3-phosphate</name>
        <dbReference type="ChEBI" id="CHEBI:57597"/>
    </ligand>
</feature>
<dbReference type="GO" id="GO:0046168">
    <property type="term" value="P:glycerol-3-phosphate catabolic process"/>
    <property type="evidence" value="ECO:0007669"/>
    <property type="project" value="InterPro"/>
</dbReference>
<feature type="binding site" evidence="13">
    <location>
        <position position="259"/>
    </location>
    <ligand>
        <name>sn-glycerol 3-phosphate</name>
        <dbReference type="ChEBI" id="CHEBI:57597"/>
    </ligand>
</feature>
<dbReference type="PRINTS" id="PR00077">
    <property type="entry name" value="GPDHDRGNASE"/>
</dbReference>
<evidence type="ECO:0000256" key="9">
    <source>
        <dbReference type="ARBA" id="ARBA00052716"/>
    </source>
</evidence>
<evidence type="ECO:0000256" key="7">
    <source>
        <dbReference type="ARBA" id="ARBA00023209"/>
    </source>
</evidence>
<dbReference type="FunFam" id="3.40.50.720:FF:000019">
    <property type="entry name" value="Glycerol-3-phosphate dehydrogenase [NAD(P)+]"/>
    <property type="match status" value="1"/>
</dbReference>
<evidence type="ECO:0000313" key="21">
    <source>
        <dbReference type="Proteomes" id="UP000317691"/>
    </source>
</evidence>
<keyword evidence="5 13" id="KW-0520">NAD</keyword>
<dbReference type="PANTHER" id="PTHR11728">
    <property type="entry name" value="GLYCEROL-3-PHOSPHATE DEHYDROGENASE"/>
    <property type="match status" value="1"/>
</dbReference>
<name>A0A538TN03_UNCEI</name>
<dbReference type="PIRSF" id="PIRSF000114">
    <property type="entry name" value="Glycerol-3-P_dh"/>
    <property type="match status" value="1"/>
</dbReference>
<feature type="domain" description="Glycerol-3-phosphate dehydrogenase NAD-dependent C-terminal" evidence="19">
    <location>
        <begin position="184"/>
        <end position="324"/>
    </location>
</feature>
<feature type="binding site" evidence="13">
    <location>
        <position position="248"/>
    </location>
    <ligand>
        <name>sn-glycerol 3-phosphate</name>
        <dbReference type="ChEBI" id="CHEBI:57597"/>
    </ligand>
</feature>
<dbReference type="GO" id="GO:0046167">
    <property type="term" value="P:glycerol-3-phosphate biosynthetic process"/>
    <property type="evidence" value="ECO:0007669"/>
    <property type="project" value="UniProtKB-UniRule"/>
</dbReference>
<comment type="pathway">
    <text evidence="13">Membrane lipid metabolism; glycerophospholipid metabolism.</text>
</comment>
<dbReference type="NCBIfam" id="NF000940">
    <property type="entry name" value="PRK00094.1-2"/>
    <property type="match status" value="1"/>
</dbReference>
<dbReference type="PANTHER" id="PTHR11728:SF1">
    <property type="entry name" value="GLYCEROL-3-PHOSPHATE DEHYDROGENASE [NAD(+)] 2, CHLOROPLASTIC"/>
    <property type="match status" value="1"/>
</dbReference>
<evidence type="ECO:0000256" key="16">
    <source>
        <dbReference type="PIRSR" id="PIRSR000114-3"/>
    </source>
</evidence>
<evidence type="ECO:0000256" key="8">
    <source>
        <dbReference type="ARBA" id="ARBA00023264"/>
    </source>
</evidence>
<feature type="binding site" evidence="13">
    <location>
        <position position="283"/>
    </location>
    <ligand>
        <name>NADPH</name>
        <dbReference type="ChEBI" id="CHEBI:57783"/>
    </ligand>
</feature>
<comment type="similarity">
    <text evidence="1 13 17">Belongs to the NAD-dependent glycerol-3-phosphate dehydrogenase family.</text>
</comment>
<dbReference type="UniPathway" id="UPA00940"/>
<dbReference type="GO" id="GO:0008654">
    <property type="term" value="P:phospholipid biosynthetic process"/>
    <property type="evidence" value="ECO:0007669"/>
    <property type="project" value="UniProtKB-KW"/>
</dbReference>
<dbReference type="EC" id="1.1.1.94" evidence="10 13"/>
<dbReference type="InterPro" id="IPR011128">
    <property type="entry name" value="G3P_DH_NAD-dep_N"/>
</dbReference>
<evidence type="ECO:0000256" key="14">
    <source>
        <dbReference type="PIRSR" id="PIRSR000114-1"/>
    </source>
</evidence>
<dbReference type="Gene3D" id="3.40.50.720">
    <property type="entry name" value="NAD(P)-binding Rossmann-like Domain"/>
    <property type="match status" value="1"/>
</dbReference>
<evidence type="ECO:0000256" key="1">
    <source>
        <dbReference type="ARBA" id="ARBA00011009"/>
    </source>
</evidence>
<dbReference type="GO" id="GO:0051287">
    <property type="term" value="F:NAD binding"/>
    <property type="evidence" value="ECO:0007669"/>
    <property type="project" value="InterPro"/>
</dbReference>